<comment type="caution">
    <text evidence="5">The sequence shown here is derived from an EMBL/GenBank/DDBJ whole genome shotgun (WGS) entry which is preliminary data.</text>
</comment>
<dbReference type="PANTHER" id="PTHR42756">
    <property type="entry name" value="TRANSCRIPTIONAL REGULATOR, MARR"/>
    <property type="match status" value="1"/>
</dbReference>
<sequence length="181" mass="20460">MNKEDALISLHKLNYVYLATNKCVIDDWEKIVQLGGLTYPQAKLLIILKEGGQATMSQIAERGLWHMSTVTELVNRMDKEDLLRKQIDQIDKRVVKVDITEKGIEVLNHTKRLYFKNSDIFKGLLAMDKKDLDAAFDVFASICRNTKGVVGPCGLTTALETAENPKCNCLEVLNSLDWSEE</sequence>
<keyword evidence="3" id="KW-0804">Transcription</keyword>
<keyword evidence="6" id="KW-1185">Reference proteome</keyword>
<evidence type="ECO:0000259" key="4">
    <source>
        <dbReference type="PROSITE" id="PS50995"/>
    </source>
</evidence>
<proteinExistence type="predicted"/>
<dbReference type="SMART" id="SM00347">
    <property type="entry name" value="HTH_MARR"/>
    <property type="match status" value="1"/>
</dbReference>
<dbReference type="InterPro" id="IPR036388">
    <property type="entry name" value="WH-like_DNA-bd_sf"/>
</dbReference>
<dbReference type="Pfam" id="PF01047">
    <property type="entry name" value="MarR"/>
    <property type="match status" value="1"/>
</dbReference>
<protein>
    <submittedName>
        <fullName evidence="5">MarR family transcriptional regulator</fullName>
    </submittedName>
</protein>
<dbReference type="Gene3D" id="1.10.10.10">
    <property type="entry name" value="Winged helix-like DNA-binding domain superfamily/Winged helix DNA-binding domain"/>
    <property type="match status" value="1"/>
</dbReference>
<dbReference type="InterPro" id="IPR036390">
    <property type="entry name" value="WH_DNA-bd_sf"/>
</dbReference>
<reference evidence="5 6" key="1">
    <citation type="submission" date="2021-10" db="EMBL/GenBank/DDBJ databases">
        <title>Lutispora strain m25 sp. nov., a thermophilic, non-spore-forming bacterium isolated from a lab-scale methanogenic bioreactor digesting anaerobic sludge.</title>
        <authorList>
            <person name="El Houari A."/>
            <person name="Mcdonald J."/>
        </authorList>
    </citation>
    <scope>NUCLEOTIDE SEQUENCE [LARGE SCALE GENOMIC DNA]</scope>
    <source>
        <strain evidence="6">m25</strain>
    </source>
</reference>
<evidence type="ECO:0000313" key="5">
    <source>
        <dbReference type="EMBL" id="MCQ1528765.1"/>
    </source>
</evidence>
<keyword evidence="2" id="KW-0238">DNA-binding</keyword>
<name>A0ABT1NBX4_9FIRM</name>
<dbReference type="PROSITE" id="PS50995">
    <property type="entry name" value="HTH_MARR_2"/>
    <property type="match status" value="1"/>
</dbReference>
<evidence type="ECO:0000313" key="6">
    <source>
        <dbReference type="Proteomes" id="UP001651880"/>
    </source>
</evidence>
<dbReference type="EMBL" id="JAJEKE010000002">
    <property type="protein sequence ID" value="MCQ1528765.1"/>
    <property type="molecule type" value="Genomic_DNA"/>
</dbReference>
<dbReference type="RefSeq" id="WP_255226283.1">
    <property type="nucleotide sequence ID" value="NZ_JAJEKE010000002.1"/>
</dbReference>
<evidence type="ECO:0000256" key="2">
    <source>
        <dbReference type="ARBA" id="ARBA00023125"/>
    </source>
</evidence>
<gene>
    <name evidence="5" type="ORF">LJD61_04290</name>
</gene>
<dbReference type="InterPro" id="IPR000835">
    <property type="entry name" value="HTH_MarR-typ"/>
</dbReference>
<dbReference type="SUPFAM" id="SSF46785">
    <property type="entry name" value="Winged helix' DNA-binding domain"/>
    <property type="match status" value="1"/>
</dbReference>
<organism evidence="5 6">
    <name type="scientific">Lutispora saccharofermentans</name>
    <dbReference type="NCBI Taxonomy" id="3024236"/>
    <lineage>
        <taxon>Bacteria</taxon>
        <taxon>Bacillati</taxon>
        <taxon>Bacillota</taxon>
        <taxon>Clostridia</taxon>
        <taxon>Lutisporales</taxon>
        <taxon>Lutisporaceae</taxon>
        <taxon>Lutispora</taxon>
    </lineage>
</organism>
<evidence type="ECO:0000256" key="3">
    <source>
        <dbReference type="ARBA" id="ARBA00023163"/>
    </source>
</evidence>
<dbReference type="Proteomes" id="UP001651880">
    <property type="component" value="Unassembled WGS sequence"/>
</dbReference>
<dbReference type="PANTHER" id="PTHR42756:SF1">
    <property type="entry name" value="TRANSCRIPTIONAL REPRESSOR OF EMRAB OPERON"/>
    <property type="match status" value="1"/>
</dbReference>
<accession>A0ABT1NBX4</accession>
<feature type="domain" description="HTH marR-type" evidence="4">
    <location>
        <begin position="3"/>
        <end position="141"/>
    </location>
</feature>
<keyword evidence="1" id="KW-0805">Transcription regulation</keyword>
<evidence type="ECO:0000256" key="1">
    <source>
        <dbReference type="ARBA" id="ARBA00023015"/>
    </source>
</evidence>